<name>A0A401IPU1_9LACO</name>
<keyword evidence="1" id="KW-0472">Membrane</keyword>
<dbReference type="AlphaFoldDB" id="A0A401IPU1"/>
<dbReference type="RefSeq" id="WP_124974162.1">
    <property type="nucleotide sequence ID" value="NZ_BFFP01000001.1"/>
</dbReference>
<feature type="transmembrane region" description="Helical" evidence="1">
    <location>
        <begin position="7"/>
        <end position="24"/>
    </location>
</feature>
<feature type="transmembrane region" description="Helical" evidence="1">
    <location>
        <begin position="30"/>
        <end position="48"/>
    </location>
</feature>
<evidence type="ECO:0000313" key="2">
    <source>
        <dbReference type="EMBL" id="GBG93548.1"/>
    </source>
</evidence>
<comment type="caution">
    <text evidence="2">The sequence shown here is derived from an EMBL/GenBank/DDBJ whole genome shotgun (WGS) entry which is preliminary data.</text>
</comment>
<gene>
    <name evidence="2" type="ORF">LFYK43_00070</name>
</gene>
<dbReference type="OrthoDB" id="2332513at2"/>
<accession>A0A401IPU1</accession>
<dbReference type="Proteomes" id="UP000286848">
    <property type="component" value="Unassembled WGS sequence"/>
</dbReference>
<feature type="transmembrane region" description="Helical" evidence="1">
    <location>
        <begin position="92"/>
        <end position="109"/>
    </location>
</feature>
<proteinExistence type="predicted"/>
<keyword evidence="1" id="KW-0812">Transmembrane</keyword>
<dbReference type="EMBL" id="BFFP01000001">
    <property type="protein sequence ID" value="GBG93548.1"/>
    <property type="molecule type" value="Genomic_DNA"/>
</dbReference>
<organism evidence="2 3">
    <name type="scientific">Ligilactobacillus salitolerans</name>
    <dbReference type="NCBI Taxonomy" id="1808352"/>
    <lineage>
        <taxon>Bacteria</taxon>
        <taxon>Bacillati</taxon>
        <taxon>Bacillota</taxon>
        <taxon>Bacilli</taxon>
        <taxon>Lactobacillales</taxon>
        <taxon>Lactobacillaceae</taxon>
        <taxon>Ligilactobacillus</taxon>
    </lineage>
</organism>
<feature type="transmembrane region" description="Helical" evidence="1">
    <location>
        <begin position="68"/>
        <end position="86"/>
    </location>
</feature>
<protein>
    <submittedName>
        <fullName evidence="2">Uncharacterized protein</fullName>
    </submittedName>
</protein>
<evidence type="ECO:0000313" key="3">
    <source>
        <dbReference type="Proteomes" id="UP000286848"/>
    </source>
</evidence>
<keyword evidence="3" id="KW-1185">Reference proteome</keyword>
<evidence type="ECO:0000256" key="1">
    <source>
        <dbReference type="SAM" id="Phobius"/>
    </source>
</evidence>
<sequence length="115" mass="13151">MIDWHYGFINLLSSVPFILAWISFAHFKSGTWGVIFMIISLISVFLLFNKKSSYQEKYHPTTVNHFDGVFRTILGALALLAIWLIPDFAIDFVLPFIIVAANTVPSFFTKKVEHP</sequence>
<keyword evidence="1" id="KW-1133">Transmembrane helix</keyword>
<reference evidence="2 3" key="1">
    <citation type="journal article" date="2019" name="Int. J. Syst. Evol. Microbiol.">
        <title>Lactobacillus salitolerans sp. nov., a novel lactic acid bacterium isolated from spent mushroom substrates.</title>
        <authorList>
            <person name="Tohno M."/>
            <person name="Tanizawa Y."/>
            <person name="Kojima Y."/>
            <person name="Sakamoto M."/>
            <person name="Nakamura Y."/>
            <person name="Ohkuma M."/>
            <person name="Kobayashi H."/>
        </authorList>
    </citation>
    <scope>NUCLEOTIDE SEQUENCE [LARGE SCALE GENOMIC DNA]</scope>
    <source>
        <strain evidence="2 3">YK43</strain>
    </source>
</reference>